<reference evidence="1 2" key="1">
    <citation type="submission" date="2016-04" db="EMBL/GenBank/DDBJ databases">
        <title>A degradative enzymes factory behind the ericoid mycorrhizal symbiosis.</title>
        <authorList>
            <consortium name="DOE Joint Genome Institute"/>
            <person name="Martino E."/>
            <person name="Morin E."/>
            <person name="Grelet G."/>
            <person name="Kuo A."/>
            <person name="Kohler A."/>
            <person name="Daghino S."/>
            <person name="Barry K."/>
            <person name="Choi C."/>
            <person name="Cichocki N."/>
            <person name="Clum A."/>
            <person name="Copeland A."/>
            <person name="Hainaut M."/>
            <person name="Haridas S."/>
            <person name="Labutti K."/>
            <person name="Lindquist E."/>
            <person name="Lipzen A."/>
            <person name="Khouja H.-R."/>
            <person name="Murat C."/>
            <person name="Ohm R."/>
            <person name="Olson A."/>
            <person name="Spatafora J."/>
            <person name="Veneault-Fourrey C."/>
            <person name="Henrissat B."/>
            <person name="Grigoriev I."/>
            <person name="Martin F."/>
            <person name="Perotto S."/>
        </authorList>
    </citation>
    <scope>NUCLEOTIDE SEQUENCE [LARGE SCALE GENOMIC DNA]</scope>
    <source>
        <strain evidence="1 2">F</strain>
    </source>
</reference>
<dbReference type="OrthoDB" id="10003767at2759"/>
<dbReference type="Proteomes" id="UP000235786">
    <property type="component" value="Unassembled WGS sequence"/>
</dbReference>
<protein>
    <submittedName>
        <fullName evidence="1">Uncharacterized protein</fullName>
    </submittedName>
</protein>
<name>A0A2J6RGX9_HYAVF</name>
<accession>A0A2J6RGX9</accession>
<sequence>MSRRVKVKENINPGNQLMPMRVSAESFLVKRVEGGASNRIVSNSVISTDRGFCVATTNLPGIESRPYLDPGLPKERSVLRGVKLYENNKAKQENLPAEAENIRRKTEKLNLPPGDHVLRIPRWGTQSCKHEIAMLRFVRSLISICVPTVNPLGSPYVLQFSVPEKRLDDIWPALNNTQRLLIGLDIARLCTQLIKITNKSGGMPDVEQGPGVYGTLRKTNFHFPGDEEASEKVLSPQPPVDMLCERLTEWAEKYPNYDGSSPYYGAIEVVRHMQINNRTLGRGTTHRNTISTTETSSLEISWLKYRERTPPLYLKSSIGAMLILHQRRSHFRHLLGRSDRILERLQRRGVLRRRRSLENCRD</sequence>
<proteinExistence type="predicted"/>
<dbReference type="AlphaFoldDB" id="A0A2J6RGX9"/>
<evidence type="ECO:0000313" key="1">
    <source>
        <dbReference type="EMBL" id="PMD37765.1"/>
    </source>
</evidence>
<evidence type="ECO:0000313" key="2">
    <source>
        <dbReference type="Proteomes" id="UP000235786"/>
    </source>
</evidence>
<keyword evidence="2" id="KW-1185">Reference proteome</keyword>
<organism evidence="1 2">
    <name type="scientific">Hyaloscypha variabilis (strain UAMH 11265 / GT02V1 / F)</name>
    <name type="common">Meliniomyces variabilis</name>
    <dbReference type="NCBI Taxonomy" id="1149755"/>
    <lineage>
        <taxon>Eukaryota</taxon>
        <taxon>Fungi</taxon>
        <taxon>Dikarya</taxon>
        <taxon>Ascomycota</taxon>
        <taxon>Pezizomycotina</taxon>
        <taxon>Leotiomycetes</taxon>
        <taxon>Helotiales</taxon>
        <taxon>Hyaloscyphaceae</taxon>
        <taxon>Hyaloscypha</taxon>
        <taxon>Hyaloscypha variabilis</taxon>
    </lineage>
</organism>
<dbReference type="EMBL" id="KZ613949">
    <property type="protein sequence ID" value="PMD37765.1"/>
    <property type="molecule type" value="Genomic_DNA"/>
</dbReference>
<gene>
    <name evidence="1" type="ORF">L207DRAFT_532023</name>
</gene>